<name>A0ABY3G0Q9_9BACI</name>
<protein>
    <submittedName>
        <fullName evidence="1">Uncharacterized protein</fullName>
    </submittedName>
</protein>
<comment type="caution">
    <text evidence="1">The sequence shown here is derived from an EMBL/GenBank/DDBJ whole genome shotgun (WGS) entry which is preliminary data.</text>
</comment>
<organism evidence="1 2">
    <name type="scientific">Bacillus paralicheniformis</name>
    <dbReference type="NCBI Taxonomy" id="1648923"/>
    <lineage>
        <taxon>Bacteria</taxon>
        <taxon>Bacillati</taxon>
        <taxon>Bacillota</taxon>
        <taxon>Bacilli</taxon>
        <taxon>Bacillales</taxon>
        <taxon>Bacillaceae</taxon>
        <taxon>Bacillus</taxon>
    </lineage>
</organism>
<sequence>MADPPPFFFLSRFRGRKTRLSKIKRPFRRGQAVNSLYGLCT</sequence>
<dbReference type="Proteomes" id="UP000429980">
    <property type="component" value="Unassembled WGS sequence"/>
</dbReference>
<proteinExistence type="predicted"/>
<keyword evidence="2" id="KW-1185">Reference proteome</keyword>
<evidence type="ECO:0000313" key="1">
    <source>
        <dbReference type="EMBL" id="TWL41754.1"/>
    </source>
</evidence>
<accession>A0ABY3G0Q9</accession>
<reference evidence="1 2" key="1">
    <citation type="submission" date="2019-06" db="EMBL/GenBank/DDBJ databases">
        <title>Genome sequence analysis of &gt;100 Bacillus licheniformis strains suggests intrinsic resistance to this species.</title>
        <authorList>
            <person name="Wels M."/>
            <person name="Siezen R.J."/>
            <person name="Johansen E."/>
            <person name="Stuer-Lauridsen B."/>
            <person name="Bjerre K."/>
            <person name="Nielsen B.K.K."/>
        </authorList>
    </citation>
    <scope>NUCLEOTIDE SEQUENCE [LARGE SCALE GENOMIC DNA]</scope>
    <source>
        <strain evidence="1 2">BAC-15381</strain>
    </source>
</reference>
<evidence type="ECO:0000313" key="2">
    <source>
        <dbReference type="Proteomes" id="UP000429980"/>
    </source>
</evidence>
<gene>
    <name evidence="1" type="ORF">CHCC15381_3923</name>
</gene>
<dbReference type="EMBL" id="NILF01000022">
    <property type="protein sequence ID" value="TWL41754.1"/>
    <property type="molecule type" value="Genomic_DNA"/>
</dbReference>